<dbReference type="Pfam" id="PF04464">
    <property type="entry name" value="Glyphos_transf"/>
    <property type="match status" value="1"/>
</dbReference>
<proteinExistence type="inferred from homology"/>
<dbReference type="STRING" id="1235802.C823_02127"/>
<dbReference type="PATRIC" id="fig|1235802.3.peg.2260"/>
<evidence type="ECO:0000256" key="5">
    <source>
        <dbReference type="ARBA" id="ARBA00022944"/>
    </source>
</evidence>
<sequence>MKFKADIKIMMRQYVKMAIQSLLLPAFYDLFKPKQIEQGLVVFADAHHKNVPSSMAPLVREVKRRKHKKVVEIYDDYQQISFLRLLRRMLYFMKYYARAEYVVICDNFLPIASCKKRKETTVIQLWHGCGAFKKFGYDTQGDIPAVYKGNVFRNYDIVTVSAPGCASHFQSAMRLPKKVFVPFGVCRTDKYFQSSYRKSCRERFEQTHKEAKGKKIVLWAPTFRGYPADPKLEQYEDVVQMCEELPDDIFVIIKVHPLLTKKYPYDNSSLTTDELLPVTDLLITDYSSIIFEYSIYKKPMLFYAPDMVEYGVERGFYLDYNKLPGTIVTKKGQLAEEVVRALEGSDGQTAAVEAFYDTYMSGCDGTVTKRLADLMEAGGKRREAAYAKGRK</sequence>
<organism evidence="7 8">
    <name type="scientific">Eubacterium plexicaudatum ASF492</name>
    <dbReference type="NCBI Taxonomy" id="1235802"/>
    <lineage>
        <taxon>Bacteria</taxon>
        <taxon>Bacillati</taxon>
        <taxon>Bacillota</taxon>
        <taxon>Clostridia</taxon>
        <taxon>Eubacteriales</taxon>
        <taxon>Eubacteriaceae</taxon>
        <taxon>Eubacterium</taxon>
    </lineage>
</organism>
<dbReference type="OrthoDB" id="9807097at2"/>
<comment type="subcellular location">
    <subcellularLocation>
        <location evidence="1">Cell membrane</location>
        <topology evidence="1">Peripheral membrane protein</topology>
    </subcellularLocation>
</comment>
<dbReference type="PANTHER" id="PTHR37316:SF2">
    <property type="entry name" value="TEICHOIC ACID RIBITOL-PHOSPHATE POLYMERASE TARK"/>
    <property type="match status" value="1"/>
</dbReference>
<dbReference type="AlphaFoldDB" id="N2AIY4"/>
<dbReference type="HOGENOM" id="CLU_029598_0_0_9"/>
<dbReference type="InterPro" id="IPR043148">
    <property type="entry name" value="TagF_C"/>
</dbReference>
<dbReference type="SUPFAM" id="SSF53756">
    <property type="entry name" value="UDP-Glycosyltransferase/glycogen phosphorylase"/>
    <property type="match status" value="1"/>
</dbReference>
<evidence type="ECO:0000256" key="2">
    <source>
        <dbReference type="ARBA" id="ARBA00010488"/>
    </source>
</evidence>
<evidence type="ECO:0000256" key="4">
    <source>
        <dbReference type="ARBA" id="ARBA00022679"/>
    </source>
</evidence>
<evidence type="ECO:0008006" key="9">
    <source>
        <dbReference type="Google" id="ProtNLM"/>
    </source>
</evidence>
<evidence type="ECO:0000256" key="3">
    <source>
        <dbReference type="ARBA" id="ARBA00022475"/>
    </source>
</evidence>
<dbReference type="GO" id="GO:0047355">
    <property type="term" value="F:CDP-glycerol glycerophosphotransferase activity"/>
    <property type="evidence" value="ECO:0007669"/>
    <property type="project" value="InterPro"/>
</dbReference>
<gene>
    <name evidence="7" type="ORF">C823_02127</name>
</gene>
<keyword evidence="5" id="KW-0777">Teichoic acid biosynthesis</keyword>
<comment type="similarity">
    <text evidence="2">Belongs to the CDP-glycerol glycerophosphotransferase family.</text>
</comment>
<keyword evidence="6" id="KW-0472">Membrane</keyword>
<keyword evidence="4" id="KW-0808">Transferase</keyword>
<dbReference type="PANTHER" id="PTHR37316">
    <property type="entry name" value="TEICHOIC ACID GLYCEROL-PHOSPHATE PRIMASE"/>
    <property type="match status" value="1"/>
</dbReference>
<dbReference type="GO" id="GO:0005886">
    <property type="term" value="C:plasma membrane"/>
    <property type="evidence" value="ECO:0007669"/>
    <property type="project" value="UniProtKB-SubCell"/>
</dbReference>
<accession>N2AIY4</accession>
<evidence type="ECO:0000313" key="7">
    <source>
        <dbReference type="EMBL" id="EMZ27986.1"/>
    </source>
</evidence>
<protein>
    <recommendedName>
        <fullName evidence="9">CDP-glycerol glycerophosphotransferase</fullName>
    </recommendedName>
</protein>
<evidence type="ECO:0000313" key="8">
    <source>
        <dbReference type="Proteomes" id="UP000012589"/>
    </source>
</evidence>
<name>N2AIY4_9FIRM</name>
<dbReference type="Proteomes" id="UP000012589">
    <property type="component" value="Unassembled WGS sequence"/>
</dbReference>
<dbReference type="InterPro" id="IPR007554">
    <property type="entry name" value="Glycerophosphate_synth"/>
</dbReference>
<dbReference type="InterPro" id="IPR043149">
    <property type="entry name" value="TagF_N"/>
</dbReference>
<dbReference type="eggNOG" id="COG1887">
    <property type="taxonomic scope" value="Bacteria"/>
</dbReference>
<evidence type="ECO:0000256" key="6">
    <source>
        <dbReference type="ARBA" id="ARBA00023136"/>
    </source>
</evidence>
<dbReference type="GO" id="GO:0019350">
    <property type="term" value="P:teichoic acid biosynthetic process"/>
    <property type="evidence" value="ECO:0007669"/>
    <property type="project" value="UniProtKB-KW"/>
</dbReference>
<evidence type="ECO:0000256" key="1">
    <source>
        <dbReference type="ARBA" id="ARBA00004202"/>
    </source>
</evidence>
<dbReference type="Gene3D" id="3.40.50.11820">
    <property type="match status" value="1"/>
</dbReference>
<dbReference type="Gene3D" id="3.40.50.12580">
    <property type="match status" value="1"/>
</dbReference>
<comment type="caution">
    <text evidence="7">The sequence shown here is derived from an EMBL/GenBank/DDBJ whole genome shotgun (WGS) entry which is preliminary data.</text>
</comment>
<dbReference type="InterPro" id="IPR051612">
    <property type="entry name" value="Teichoic_Acid_Biosynth"/>
</dbReference>
<keyword evidence="3" id="KW-1003">Cell membrane</keyword>
<reference evidence="7 8" key="1">
    <citation type="journal article" date="2014" name="Genome Announc.">
        <title>Draft genome sequences of the altered schaedler flora, a defined bacterial community from gnotobiotic mice.</title>
        <authorList>
            <person name="Wannemuehler M.J."/>
            <person name="Overstreet A.M."/>
            <person name="Ward D.V."/>
            <person name="Phillips G.J."/>
        </authorList>
    </citation>
    <scope>NUCLEOTIDE SEQUENCE [LARGE SCALE GENOMIC DNA]</scope>
    <source>
        <strain evidence="7 8">ASF492</strain>
    </source>
</reference>
<dbReference type="EMBL" id="AQFT01000066">
    <property type="protein sequence ID" value="EMZ27986.1"/>
    <property type="molecule type" value="Genomic_DNA"/>
</dbReference>
<keyword evidence="8" id="KW-1185">Reference proteome</keyword>